<evidence type="ECO:0000313" key="2">
    <source>
        <dbReference type="EMBL" id="KAK2095439.1"/>
    </source>
</evidence>
<reference evidence="2 3" key="1">
    <citation type="submission" date="2023-05" db="EMBL/GenBank/DDBJ databases">
        <title>B98-5 Cell Line De Novo Hybrid Assembly: An Optical Mapping Approach.</title>
        <authorList>
            <person name="Kananen K."/>
            <person name="Auerbach J.A."/>
            <person name="Kautto E."/>
            <person name="Blachly J.S."/>
        </authorList>
    </citation>
    <scope>NUCLEOTIDE SEQUENCE [LARGE SCALE GENOMIC DNA]</scope>
    <source>
        <strain evidence="2">B95-8</strain>
        <tissue evidence="2">Cell line</tissue>
    </source>
</reference>
<evidence type="ECO:0000313" key="3">
    <source>
        <dbReference type="Proteomes" id="UP001266305"/>
    </source>
</evidence>
<comment type="caution">
    <text evidence="2">The sequence shown here is derived from an EMBL/GenBank/DDBJ whole genome shotgun (WGS) entry which is preliminary data.</text>
</comment>
<accession>A0ABQ9UF87</accession>
<sequence>AAAASLPGVCPRPGGAGRRVNPHATRSPGDSVECEAGGRDLGRAAGQRQPGVGRGAP</sequence>
<organism evidence="2 3">
    <name type="scientific">Saguinus oedipus</name>
    <name type="common">Cotton-top tamarin</name>
    <name type="synonym">Oedipomidas oedipus</name>
    <dbReference type="NCBI Taxonomy" id="9490"/>
    <lineage>
        <taxon>Eukaryota</taxon>
        <taxon>Metazoa</taxon>
        <taxon>Chordata</taxon>
        <taxon>Craniata</taxon>
        <taxon>Vertebrata</taxon>
        <taxon>Euteleostomi</taxon>
        <taxon>Mammalia</taxon>
        <taxon>Eutheria</taxon>
        <taxon>Euarchontoglires</taxon>
        <taxon>Primates</taxon>
        <taxon>Haplorrhini</taxon>
        <taxon>Platyrrhini</taxon>
        <taxon>Cebidae</taxon>
        <taxon>Callitrichinae</taxon>
        <taxon>Saguinus</taxon>
    </lineage>
</organism>
<feature type="region of interest" description="Disordered" evidence="1">
    <location>
        <begin position="1"/>
        <end position="57"/>
    </location>
</feature>
<protein>
    <submittedName>
        <fullName evidence="2">Uncharacterized protein</fullName>
    </submittedName>
</protein>
<gene>
    <name evidence="2" type="ORF">P7K49_026855</name>
</gene>
<feature type="non-terminal residue" evidence="2">
    <location>
        <position position="1"/>
    </location>
</feature>
<keyword evidence="3" id="KW-1185">Reference proteome</keyword>
<name>A0ABQ9UF87_SAGOE</name>
<dbReference type="Proteomes" id="UP001266305">
    <property type="component" value="Unassembled WGS sequence"/>
</dbReference>
<proteinExistence type="predicted"/>
<feature type="non-terminal residue" evidence="2">
    <location>
        <position position="57"/>
    </location>
</feature>
<dbReference type="EMBL" id="JASSZA010000013">
    <property type="protein sequence ID" value="KAK2095439.1"/>
    <property type="molecule type" value="Genomic_DNA"/>
</dbReference>
<evidence type="ECO:0000256" key="1">
    <source>
        <dbReference type="SAM" id="MobiDB-lite"/>
    </source>
</evidence>